<protein>
    <submittedName>
        <fullName evidence="6">Helix-turn-helix domain-containing protein</fullName>
    </submittedName>
</protein>
<dbReference type="EMBL" id="JBHUIX010000009">
    <property type="protein sequence ID" value="MFD2173993.1"/>
    <property type="molecule type" value="Genomic_DNA"/>
</dbReference>
<sequence>MALAPDRQIRVWEDHQHEHLFRVHCSAINVDTLHASQRNCASGQIRFADMRVSPHVVERTARDVAEDPRDLMVLILLLEGEAIYGQAGKWLTLRAGDIIALRSDIPFLGSYPHPVRQMVMTLPVADFTAHCGREITGPERAVFAQLGARTVRWLIEHGTAWLDQAGELSHQTLHDHGAGLVAAVFGPRASARSLRQAPHFLAAQSWIADRLSDPNLNVAQIASALHITPRHLNRIFAREGLSVTRVIEDRRLSMAQHLLQDPHQNYMSIAEVAYACGFSDQALFSRKFRKHFDRSPSETRRNGHPGKEGARKE</sequence>
<name>A0ABW5A7A1_9RHOB</name>
<evidence type="ECO:0000313" key="7">
    <source>
        <dbReference type="Proteomes" id="UP001597413"/>
    </source>
</evidence>
<evidence type="ECO:0000256" key="4">
    <source>
        <dbReference type="SAM" id="MobiDB-lite"/>
    </source>
</evidence>
<dbReference type="Proteomes" id="UP001597413">
    <property type="component" value="Unassembled WGS sequence"/>
</dbReference>
<dbReference type="InterPro" id="IPR050204">
    <property type="entry name" value="AraC_XylS_family_regulators"/>
</dbReference>
<keyword evidence="3" id="KW-0804">Transcription</keyword>
<accession>A0ABW5A7A1</accession>
<evidence type="ECO:0000256" key="1">
    <source>
        <dbReference type="ARBA" id="ARBA00023015"/>
    </source>
</evidence>
<organism evidence="6 7">
    <name type="scientific">Rhodobacter lacus</name>
    <dbReference type="NCBI Taxonomy" id="1641972"/>
    <lineage>
        <taxon>Bacteria</taxon>
        <taxon>Pseudomonadati</taxon>
        <taxon>Pseudomonadota</taxon>
        <taxon>Alphaproteobacteria</taxon>
        <taxon>Rhodobacterales</taxon>
        <taxon>Rhodobacter group</taxon>
        <taxon>Rhodobacter</taxon>
    </lineage>
</organism>
<dbReference type="InterPro" id="IPR018060">
    <property type="entry name" value="HTH_AraC"/>
</dbReference>
<keyword evidence="2" id="KW-0238">DNA-binding</keyword>
<dbReference type="InterPro" id="IPR018062">
    <property type="entry name" value="HTH_AraC-typ_CS"/>
</dbReference>
<dbReference type="PROSITE" id="PS00041">
    <property type="entry name" value="HTH_ARAC_FAMILY_1"/>
    <property type="match status" value="1"/>
</dbReference>
<dbReference type="InterPro" id="IPR035418">
    <property type="entry name" value="AraC-bd_2"/>
</dbReference>
<evidence type="ECO:0000313" key="6">
    <source>
        <dbReference type="EMBL" id="MFD2173993.1"/>
    </source>
</evidence>
<dbReference type="InterPro" id="IPR009057">
    <property type="entry name" value="Homeodomain-like_sf"/>
</dbReference>
<evidence type="ECO:0000256" key="2">
    <source>
        <dbReference type="ARBA" id="ARBA00023125"/>
    </source>
</evidence>
<dbReference type="Pfam" id="PF12833">
    <property type="entry name" value="HTH_18"/>
    <property type="match status" value="1"/>
</dbReference>
<feature type="region of interest" description="Disordered" evidence="4">
    <location>
        <begin position="293"/>
        <end position="313"/>
    </location>
</feature>
<gene>
    <name evidence="6" type="ORF">ACFSM0_07825</name>
</gene>
<dbReference type="Pfam" id="PF14525">
    <property type="entry name" value="AraC_binding_2"/>
    <property type="match status" value="1"/>
</dbReference>
<evidence type="ECO:0000256" key="3">
    <source>
        <dbReference type="ARBA" id="ARBA00023163"/>
    </source>
</evidence>
<dbReference type="PANTHER" id="PTHR46796:SF6">
    <property type="entry name" value="ARAC SUBFAMILY"/>
    <property type="match status" value="1"/>
</dbReference>
<dbReference type="PRINTS" id="PR00032">
    <property type="entry name" value="HTHARAC"/>
</dbReference>
<keyword evidence="7" id="KW-1185">Reference proteome</keyword>
<dbReference type="Gene3D" id="1.10.10.60">
    <property type="entry name" value="Homeodomain-like"/>
    <property type="match status" value="1"/>
</dbReference>
<dbReference type="PANTHER" id="PTHR46796">
    <property type="entry name" value="HTH-TYPE TRANSCRIPTIONAL ACTIVATOR RHAS-RELATED"/>
    <property type="match status" value="1"/>
</dbReference>
<feature type="domain" description="HTH araC/xylS-type" evidence="5">
    <location>
        <begin position="201"/>
        <end position="302"/>
    </location>
</feature>
<dbReference type="PROSITE" id="PS01124">
    <property type="entry name" value="HTH_ARAC_FAMILY_2"/>
    <property type="match status" value="1"/>
</dbReference>
<dbReference type="InterPro" id="IPR020449">
    <property type="entry name" value="Tscrpt_reg_AraC-type_HTH"/>
</dbReference>
<dbReference type="RefSeq" id="WP_377388990.1">
    <property type="nucleotide sequence ID" value="NZ_JBHUIX010000009.1"/>
</dbReference>
<dbReference type="SMART" id="SM00342">
    <property type="entry name" value="HTH_ARAC"/>
    <property type="match status" value="1"/>
</dbReference>
<evidence type="ECO:0000259" key="5">
    <source>
        <dbReference type="PROSITE" id="PS01124"/>
    </source>
</evidence>
<proteinExistence type="predicted"/>
<reference evidence="7" key="1">
    <citation type="journal article" date="2019" name="Int. J. Syst. Evol. Microbiol.">
        <title>The Global Catalogue of Microorganisms (GCM) 10K type strain sequencing project: providing services to taxonomists for standard genome sequencing and annotation.</title>
        <authorList>
            <consortium name="The Broad Institute Genomics Platform"/>
            <consortium name="The Broad Institute Genome Sequencing Center for Infectious Disease"/>
            <person name="Wu L."/>
            <person name="Ma J."/>
        </authorList>
    </citation>
    <scope>NUCLEOTIDE SEQUENCE [LARGE SCALE GENOMIC DNA]</scope>
    <source>
        <strain evidence="7">CCUG 55131</strain>
    </source>
</reference>
<keyword evidence="1" id="KW-0805">Transcription regulation</keyword>
<comment type="caution">
    <text evidence="6">The sequence shown here is derived from an EMBL/GenBank/DDBJ whole genome shotgun (WGS) entry which is preliminary data.</text>
</comment>
<dbReference type="SUPFAM" id="SSF46689">
    <property type="entry name" value="Homeodomain-like"/>
    <property type="match status" value="1"/>
</dbReference>